<evidence type="ECO:0000256" key="1">
    <source>
        <dbReference type="SAM" id="Phobius"/>
    </source>
</evidence>
<gene>
    <name evidence="2" type="ORF">FGL89_03140</name>
</gene>
<feature type="transmembrane region" description="Helical" evidence="1">
    <location>
        <begin position="47"/>
        <end position="64"/>
    </location>
</feature>
<keyword evidence="1" id="KW-0472">Membrane</keyword>
<evidence type="ECO:0000313" key="2">
    <source>
        <dbReference type="EMBL" id="QEA33213.1"/>
    </source>
</evidence>
<protein>
    <submittedName>
        <fullName evidence="2">Septum formation initiator family protein</fullName>
    </submittedName>
</protein>
<dbReference type="AlphaFoldDB" id="A0AAE6M365"/>
<dbReference type="RefSeq" id="WP_014973850.1">
    <property type="nucleotide sequence ID" value="NZ_BPKR01000007.1"/>
</dbReference>
<dbReference type="OMA" id="TREHEQK"/>
<organism evidence="2 3">
    <name type="scientific">Leuconostoc carnosum</name>
    <dbReference type="NCBI Taxonomy" id="1252"/>
    <lineage>
        <taxon>Bacteria</taxon>
        <taxon>Bacillati</taxon>
        <taxon>Bacillota</taxon>
        <taxon>Bacilli</taxon>
        <taxon>Lactobacillales</taxon>
        <taxon>Lactobacillaceae</taxon>
        <taxon>Leuconostoc</taxon>
    </lineage>
</organism>
<dbReference type="EMBL" id="CP042374">
    <property type="protein sequence ID" value="QEA33213.1"/>
    <property type="molecule type" value="Genomic_DNA"/>
</dbReference>
<dbReference type="InterPro" id="IPR007060">
    <property type="entry name" value="FtsL/DivIC"/>
</dbReference>
<keyword evidence="1" id="KW-0812">Transmembrane</keyword>
<evidence type="ECO:0000313" key="3">
    <source>
        <dbReference type="Proteomes" id="UP000321332"/>
    </source>
</evidence>
<name>A0AAE6M365_LEUCA</name>
<sequence>MSTYNSRQLNKQHVTPEIKTIIQNSESANLQAKRYYKKAHARREKRILLFGAFIATIFAVQLLVSQVKLHTVNVTLTSTQDRLTAVEKTNTQLKSNTKRIKDPTYLQQILRDKYGYTKQGEIVYNLPVDNN</sequence>
<dbReference type="Proteomes" id="UP000321332">
    <property type="component" value="Chromosome"/>
</dbReference>
<dbReference type="GeneID" id="61186725"/>
<accession>A0AAE6M365</accession>
<dbReference type="Pfam" id="PF04977">
    <property type="entry name" value="DivIC"/>
    <property type="match status" value="1"/>
</dbReference>
<proteinExistence type="predicted"/>
<reference evidence="2 3" key="1">
    <citation type="submission" date="2019-06" db="EMBL/GenBank/DDBJ databases">
        <title>Genome analyses of bacteria isolated from kimchi.</title>
        <authorList>
            <person name="Lee S."/>
            <person name="Ahn S."/>
            <person name="Roh S."/>
        </authorList>
    </citation>
    <scope>NUCLEOTIDE SEQUENCE [LARGE SCALE GENOMIC DNA]</scope>
    <source>
        <strain evidence="2 3">CBA3620</strain>
    </source>
</reference>
<keyword evidence="1" id="KW-1133">Transmembrane helix</keyword>